<dbReference type="AlphaFoldDB" id="Q07069"/>
<accession>Q07069</accession>
<name>Q07069_HALSI</name>
<protein>
    <submittedName>
        <fullName evidence="2">ORF2 protein</fullName>
    </submittedName>
</protein>
<dbReference type="EMBL" id="X67101">
    <property type="protein sequence ID" value="CAA47475.1"/>
    <property type="molecule type" value="Genomic_DNA"/>
</dbReference>
<sequence>MLISDERRLDDFLGFARYTIPKQSVYGIHSGYRMLLEDRPEKLKRRLPYEVDDADSTMHLTASWVFSGSTMIDLHDDIEDAIEMETNEIREAIANWTGVSTGNGNPRSRLGTPTQPIRNHVEDYASGKNYQVAHQEDIHEGKQDLERLVRLFLRVLGTEDRPHRACPHDVAEAMLHVAQSSRNYDFITVRDISYGLSNLPTKRLLPELPPTATKLLKTLLDADDPMGRSEIIDTADISESSYDRYINELAAWDIIEPREIEGHRRWEAHLEPWWTPQSDRDEPYADPDPDTGILYAEFPRDVASAVMCHLITHYDLPRP</sequence>
<proteinExistence type="predicted"/>
<dbReference type="PIR" id="S34806">
    <property type="entry name" value="S34806"/>
</dbReference>
<organism evidence="2">
    <name type="scientific">Halobacterium salinarum</name>
    <name type="common">Halobacterium halobium</name>
    <dbReference type="NCBI Taxonomy" id="2242"/>
    <lineage>
        <taxon>Archaea</taxon>
        <taxon>Methanobacteriati</taxon>
        <taxon>Methanobacteriota</taxon>
        <taxon>Stenosarchaea group</taxon>
        <taxon>Halobacteria</taxon>
        <taxon>Halobacteriales</taxon>
        <taxon>Halobacteriaceae</taxon>
        <taxon>Halobacterium</taxon>
    </lineage>
</organism>
<geneLocation type="plasmid" evidence="2">
    <name>pHH1</name>
</geneLocation>
<keyword evidence="2" id="KW-0614">Plasmid</keyword>
<evidence type="ECO:0000313" key="2">
    <source>
        <dbReference type="EMBL" id="CAA47475.1"/>
    </source>
</evidence>
<evidence type="ECO:0000256" key="1">
    <source>
        <dbReference type="SAM" id="MobiDB-lite"/>
    </source>
</evidence>
<reference evidence="2" key="1">
    <citation type="journal article" date="1993" name="Mol. Gen. Genet.">
        <title>Plasmid pHH1 of Halobacterium salinarium: characterization of the replicon region, the gas vesicle gene cluster and insertion elements.</title>
        <authorList>
            <person name="Pfeifer F."/>
            <person name="Ghahraman P."/>
        </authorList>
    </citation>
    <scope>NUCLEOTIDE SEQUENCE</scope>
    <source>
        <plasmid evidence="2">pHH1</plasmid>
    </source>
</reference>
<feature type="region of interest" description="Disordered" evidence="1">
    <location>
        <begin position="97"/>
        <end position="117"/>
    </location>
</feature>
<gene>
    <name evidence="2" type="primary">ORF2</name>
</gene>